<dbReference type="Gene3D" id="3.50.70.20">
    <property type="entry name" value="Cytochrome P460"/>
    <property type="match status" value="1"/>
</dbReference>
<feature type="signal peptide" evidence="1">
    <location>
        <begin position="1"/>
        <end position="18"/>
    </location>
</feature>
<proteinExistence type="predicted"/>
<dbReference type="Proteomes" id="UP001305928">
    <property type="component" value="Chromosome"/>
</dbReference>
<dbReference type="Pfam" id="PF16694">
    <property type="entry name" value="Cytochrome_P460"/>
    <property type="match status" value="1"/>
</dbReference>
<sequence length="182" mass="19852">MKPLVALTIALTSLSAQGADLAEQTFSTYVDAKGDIRLPADARSTWIHLGSWVVADQQAPGYGFHDVYTQPETVAAYRKTGAFPDGAVLIKEIRAVEQGPQTTGQAQWAGDANVWFVMVKDRQGRFPDNPHWAEGWGWGLYEAKNPAANVSKGFAETCRGCHVPAQQSDWVFSQGYPTLAKP</sequence>
<dbReference type="CDD" id="cd20750">
    <property type="entry name" value="cyt_c_I"/>
    <property type="match status" value="1"/>
</dbReference>
<dbReference type="InterPro" id="IPR038142">
    <property type="entry name" value="Cytochrome_P460_sp"/>
</dbReference>
<evidence type="ECO:0000256" key="1">
    <source>
        <dbReference type="SAM" id="SignalP"/>
    </source>
</evidence>
<keyword evidence="4" id="KW-1185">Reference proteome</keyword>
<protein>
    <submittedName>
        <fullName evidence="3">Cytochrome P460 family protein</fullName>
    </submittedName>
</protein>
<feature type="chain" id="PRO_5046095256" evidence="1">
    <location>
        <begin position="19"/>
        <end position="182"/>
    </location>
</feature>
<dbReference type="EMBL" id="CP137892">
    <property type="protein sequence ID" value="WPC05776.1"/>
    <property type="molecule type" value="Genomic_DNA"/>
</dbReference>
<keyword evidence="1" id="KW-0732">Signal</keyword>
<feature type="domain" description="Cytochrome P460" evidence="2">
    <location>
        <begin position="45"/>
        <end position="173"/>
    </location>
</feature>
<gene>
    <name evidence="3" type="ORF">SBP02_03160</name>
</gene>
<organism evidence="3 4">
    <name type="scientific">Pseudomonas benzenivorans</name>
    <dbReference type="NCBI Taxonomy" id="556533"/>
    <lineage>
        <taxon>Bacteria</taxon>
        <taxon>Pseudomonadati</taxon>
        <taxon>Pseudomonadota</taxon>
        <taxon>Gammaproteobacteria</taxon>
        <taxon>Pseudomonadales</taxon>
        <taxon>Pseudomonadaceae</taxon>
        <taxon>Pseudomonas</taxon>
    </lineage>
</organism>
<evidence type="ECO:0000313" key="4">
    <source>
        <dbReference type="Proteomes" id="UP001305928"/>
    </source>
</evidence>
<evidence type="ECO:0000259" key="2">
    <source>
        <dbReference type="Pfam" id="PF16694"/>
    </source>
</evidence>
<reference evidence="3 4" key="1">
    <citation type="submission" date="2023-11" db="EMBL/GenBank/DDBJ databases">
        <title>Complete genome of Pseudomonas benzenivorans BA3361.</title>
        <authorList>
            <person name="Shin S.Y."/>
            <person name="Song J."/>
            <person name="Kang H."/>
        </authorList>
    </citation>
    <scope>NUCLEOTIDE SEQUENCE [LARGE SCALE GENOMIC DNA]</scope>
    <source>
        <strain evidence="3 4">HNIBRBA3361</strain>
    </source>
</reference>
<dbReference type="RefSeq" id="WP_318644967.1">
    <property type="nucleotide sequence ID" value="NZ_CP137892.1"/>
</dbReference>
<name>A0ABZ0PXD3_9PSED</name>
<accession>A0ABZ0PXD3</accession>
<dbReference type="InterPro" id="IPR032033">
    <property type="entry name" value="Cytochrome_P460"/>
</dbReference>
<evidence type="ECO:0000313" key="3">
    <source>
        <dbReference type="EMBL" id="WPC05776.1"/>
    </source>
</evidence>